<organism evidence="1 2">
    <name type="scientific">Youxingia wuxianensis</name>
    <dbReference type="NCBI Taxonomy" id="2763678"/>
    <lineage>
        <taxon>Bacteria</taxon>
        <taxon>Bacillati</taxon>
        <taxon>Bacillota</taxon>
        <taxon>Clostridia</taxon>
        <taxon>Eubacteriales</taxon>
        <taxon>Oscillospiraceae</taxon>
        <taxon>Youxingia</taxon>
    </lineage>
</organism>
<protein>
    <recommendedName>
        <fullName evidence="3">Polyketide cyclase / dehydrase and lipid transport</fullName>
    </recommendedName>
</protein>
<evidence type="ECO:0000313" key="1">
    <source>
        <dbReference type="EMBL" id="MBC8586268.1"/>
    </source>
</evidence>
<name>A0A926EQF7_9FIRM</name>
<proteinExistence type="predicted"/>
<dbReference type="AlphaFoldDB" id="A0A926EQF7"/>
<gene>
    <name evidence="1" type="ORF">H8705_11825</name>
</gene>
<keyword evidence="2" id="KW-1185">Reference proteome</keyword>
<dbReference type="Proteomes" id="UP000623678">
    <property type="component" value="Unassembled WGS sequence"/>
</dbReference>
<dbReference type="EMBL" id="JACRTD010000009">
    <property type="protein sequence ID" value="MBC8586268.1"/>
    <property type="molecule type" value="Genomic_DNA"/>
</dbReference>
<reference evidence="1" key="1">
    <citation type="submission" date="2020-08" db="EMBL/GenBank/DDBJ databases">
        <title>Genome public.</title>
        <authorList>
            <person name="Liu C."/>
            <person name="Sun Q."/>
        </authorList>
    </citation>
    <scope>NUCLEOTIDE SEQUENCE</scope>
    <source>
        <strain evidence="1">NSJ-64</strain>
    </source>
</reference>
<dbReference type="RefSeq" id="WP_262395992.1">
    <property type="nucleotide sequence ID" value="NZ_JACRTD010000009.1"/>
</dbReference>
<sequence length="135" mass="15786">MRRSQITAQFSADIKTVWGIVTNNNDTSWRSDLKEVLTSQDGCHFTEITCRGYKTDFIITEKLPYERYSFQMENKHFTGRWTGVFSITPQGTASVDFTEIIYFKNPVMKALSYLLMDLKKMQETYVRDLQAKLTQ</sequence>
<dbReference type="SUPFAM" id="SSF55961">
    <property type="entry name" value="Bet v1-like"/>
    <property type="match status" value="1"/>
</dbReference>
<accession>A0A926EQF7</accession>
<evidence type="ECO:0000313" key="2">
    <source>
        <dbReference type="Proteomes" id="UP000623678"/>
    </source>
</evidence>
<evidence type="ECO:0008006" key="3">
    <source>
        <dbReference type="Google" id="ProtNLM"/>
    </source>
</evidence>
<comment type="caution">
    <text evidence="1">The sequence shown here is derived from an EMBL/GenBank/DDBJ whole genome shotgun (WGS) entry which is preliminary data.</text>
</comment>